<keyword evidence="9" id="KW-0902">Two-component regulatory system</keyword>
<feature type="modified residue" description="4-aspartylphosphate" evidence="13">
    <location>
        <position position="1098"/>
    </location>
</feature>
<feature type="transmembrane region" description="Helical" evidence="14">
    <location>
        <begin position="523"/>
        <end position="541"/>
    </location>
</feature>
<evidence type="ECO:0000259" key="17">
    <source>
        <dbReference type="PROSITE" id="PS50110"/>
    </source>
</evidence>
<protein>
    <recommendedName>
        <fullName evidence="11">Sensory/regulatory protein RpfC</fullName>
        <ecNumber evidence="3">2.7.13.3</ecNumber>
    </recommendedName>
</protein>
<dbReference type="CDD" id="cd17546">
    <property type="entry name" value="REC_hyHK_CKI1_RcsC-like"/>
    <property type="match status" value="1"/>
</dbReference>
<name>A0A1I2J5N7_9GAMM</name>
<dbReference type="GO" id="GO:0005886">
    <property type="term" value="C:plasma membrane"/>
    <property type="evidence" value="ECO:0007669"/>
    <property type="project" value="UniProtKB-SubCell"/>
</dbReference>
<dbReference type="CDD" id="cd01007">
    <property type="entry name" value="PBP2_BvgS_HisK_like"/>
    <property type="match status" value="2"/>
</dbReference>
<dbReference type="PROSITE" id="PS50110">
    <property type="entry name" value="RESPONSE_REGULATORY"/>
    <property type="match status" value="1"/>
</dbReference>
<dbReference type="FunFam" id="3.30.565.10:FF:000010">
    <property type="entry name" value="Sensor histidine kinase RcsC"/>
    <property type="match status" value="1"/>
</dbReference>
<dbReference type="PROSITE" id="PS50109">
    <property type="entry name" value="HIS_KIN"/>
    <property type="match status" value="1"/>
</dbReference>
<dbReference type="SUPFAM" id="SSF55874">
    <property type="entry name" value="ATPase domain of HSP90 chaperone/DNA topoisomerase II/histidine kinase"/>
    <property type="match status" value="1"/>
</dbReference>
<evidence type="ECO:0000256" key="14">
    <source>
        <dbReference type="SAM" id="Phobius"/>
    </source>
</evidence>
<keyword evidence="14" id="KW-0472">Membrane</keyword>
<dbReference type="Gene3D" id="3.30.565.10">
    <property type="entry name" value="Histidine kinase-like ATPase, C-terminal domain"/>
    <property type="match status" value="1"/>
</dbReference>
<dbReference type="InterPro" id="IPR004358">
    <property type="entry name" value="Sig_transdc_His_kin-like_C"/>
</dbReference>
<evidence type="ECO:0000256" key="15">
    <source>
        <dbReference type="SAM" id="SignalP"/>
    </source>
</evidence>
<dbReference type="SMART" id="SM00388">
    <property type="entry name" value="HisKA"/>
    <property type="match status" value="1"/>
</dbReference>
<dbReference type="SUPFAM" id="SSF52172">
    <property type="entry name" value="CheY-like"/>
    <property type="match status" value="1"/>
</dbReference>
<evidence type="ECO:0000256" key="1">
    <source>
        <dbReference type="ARBA" id="ARBA00000085"/>
    </source>
</evidence>
<evidence type="ECO:0000256" key="2">
    <source>
        <dbReference type="ARBA" id="ARBA00004429"/>
    </source>
</evidence>
<evidence type="ECO:0000256" key="6">
    <source>
        <dbReference type="ARBA" id="ARBA00022741"/>
    </source>
</evidence>
<reference evidence="20" key="1">
    <citation type="submission" date="2016-10" db="EMBL/GenBank/DDBJ databases">
        <authorList>
            <person name="Varghese N."/>
            <person name="Submissions S."/>
        </authorList>
    </citation>
    <scope>NUCLEOTIDE SEQUENCE [LARGE SCALE GENOMIC DNA]</scope>
    <source>
        <strain evidence="20">UNC178MFTsu3.1</strain>
    </source>
</reference>
<evidence type="ECO:0000256" key="10">
    <source>
        <dbReference type="ARBA" id="ARBA00064003"/>
    </source>
</evidence>
<keyword evidence="14" id="KW-1133">Transmembrane helix</keyword>
<evidence type="ECO:0000256" key="11">
    <source>
        <dbReference type="ARBA" id="ARBA00068150"/>
    </source>
</evidence>
<keyword evidence="6" id="KW-0547">Nucleotide-binding</keyword>
<evidence type="ECO:0000313" key="19">
    <source>
        <dbReference type="EMBL" id="SFF49699.1"/>
    </source>
</evidence>
<keyword evidence="20" id="KW-1185">Reference proteome</keyword>
<keyword evidence="4 13" id="KW-0597">Phosphoprotein</keyword>
<keyword evidence="5" id="KW-0808">Transferase</keyword>
<keyword evidence="14" id="KW-0812">Transmembrane</keyword>
<dbReference type="InterPro" id="IPR008207">
    <property type="entry name" value="Sig_transdc_His_kin_Hpt_dom"/>
</dbReference>
<dbReference type="SUPFAM" id="SSF55785">
    <property type="entry name" value="PYP-like sensor domain (PAS domain)"/>
    <property type="match status" value="1"/>
</dbReference>
<evidence type="ECO:0000256" key="13">
    <source>
        <dbReference type="PROSITE-ProRule" id="PRU00169"/>
    </source>
</evidence>
<dbReference type="PANTHER" id="PTHR45339:SF5">
    <property type="entry name" value="HISTIDINE KINASE"/>
    <property type="match status" value="1"/>
</dbReference>
<dbReference type="PANTHER" id="PTHR45339">
    <property type="entry name" value="HYBRID SIGNAL TRANSDUCTION HISTIDINE KINASE J"/>
    <property type="match status" value="1"/>
</dbReference>
<dbReference type="InterPro" id="IPR001638">
    <property type="entry name" value="Solute-binding_3/MltF_N"/>
</dbReference>
<dbReference type="InterPro" id="IPR003661">
    <property type="entry name" value="HisK_dim/P_dom"/>
</dbReference>
<evidence type="ECO:0000313" key="20">
    <source>
        <dbReference type="Proteomes" id="UP000199477"/>
    </source>
</evidence>
<dbReference type="RefSeq" id="WP_026635777.1">
    <property type="nucleotide sequence ID" value="NZ_FONH01000021.1"/>
</dbReference>
<dbReference type="SMART" id="SM00448">
    <property type="entry name" value="REC"/>
    <property type="match status" value="1"/>
</dbReference>
<accession>A0A1I2J5N7</accession>
<dbReference type="CDD" id="cd00082">
    <property type="entry name" value="HisKA"/>
    <property type="match status" value="1"/>
</dbReference>
<dbReference type="FunFam" id="1.10.287.130:FF:000002">
    <property type="entry name" value="Two-component osmosensing histidine kinase"/>
    <property type="match status" value="1"/>
</dbReference>
<comment type="subunit">
    <text evidence="10">At low DSF concentrations, interacts with RpfF.</text>
</comment>
<feature type="domain" description="Response regulatory" evidence="17">
    <location>
        <begin position="1049"/>
        <end position="1167"/>
    </location>
</feature>
<dbReference type="EC" id="2.7.13.3" evidence="3"/>
<dbReference type="InterPro" id="IPR036097">
    <property type="entry name" value="HisK_dim/P_sf"/>
</dbReference>
<feature type="signal peptide" evidence="15">
    <location>
        <begin position="1"/>
        <end position="21"/>
    </location>
</feature>
<dbReference type="InterPro" id="IPR011006">
    <property type="entry name" value="CheY-like_superfamily"/>
</dbReference>
<dbReference type="PROSITE" id="PS50894">
    <property type="entry name" value="HPT"/>
    <property type="match status" value="1"/>
</dbReference>
<dbReference type="InterPro" id="IPR003594">
    <property type="entry name" value="HATPase_dom"/>
</dbReference>
<evidence type="ECO:0000259" key="18">
    <source>
        <dbReference type="PROSITE" id="PS50894"/>
    </source>
</evidence>
<dbReference type="EMBL" id="FONH01000021">
    <property type="protein sequence ID" value="SFF49699.1"/>
    <property type="molecule type" value="Genomic_DNA"/>
</dbReference>
<dbReference type="InterPro" id="IPR001789">
    <property type="entry name" value="Sig_transdc_resp-reg_receiver"/>
</dbReference>
<dbReference type="SUPFAM" id="SSF47226">
    <property type="entry name" value="Histidine-containing phosphotransfer domain, HPT domain"/>
    <property type="match status" value="1"/>
</dbReference>
<feature type="modified residue" description="Phosphohistidine" evidence="12">
    <location>
        <position position="1237"/>
    </location>
</feature>
<dbReference type="SMART" id="SM00387">
    <property type="entry name" value="HATPase_c"/>
    <property type="match status" value="1"/>
</dbReference>
<feature type="domain" description="Histidine kinase" evidence="16">
    <location>
        <begin position="699"/>
        <end position="920"/>
    </location>
</feature>
<dbReference type="PRINTS" id="PR00344">
    <property type="entry name" value="BCTRLSENSOR"/>
</dbReference>
<dbReference type="Proteomes" id="UP000199477">
    <property type="component" value="Unassembled WGS sequence"/>
</dbReference>
<comment type="subcellular location">
    <subcellularLocation>
        <location evidence="2">Cell inner membrane</location>
        <topology evidence="2">Multi-pass membrane protein</topology>
    </subcellularLocation>
</comment>
<dbReference type="Gene3D" id="3.30.450.20">
    <property type="entry name" value="PAS domain"/>
    <property type="match status" value="1"/>
</dbReference>
<dbReference type="Pfam" id="PF00512">
    <property type="entry name" value="HisKA"/>
    <property type="match status" value="1"/>
</dbReference>
<dbReference type="InterPro" id="IPR036641">
    <property type="entry name" value="HPT_dom_sf"/>
</dbReference>
<dbReference type="SMART" id="SM00062">
    <property type="entry name" value="PBPb"/>
    <property type="match status" value="2"/>
</dbReference>
<gene>
    <name evidence="19" type="ORF">SAMN02799615_03849</name>
</gene>
<keyword evidence="7 19" id="KW-0418">Kinase</keyword>
<evidence type="ECO:0000256" key="5">
    <source>
        <dbReference type="ARBA" id="ARBA00022679"/>
    </source>
</evidence>
<organism evidence="19 20">
    <name type="scientific">Dyella marensis</name>
    <dbReference type="NCBI Taxonomy" id="500610"/>
    <lineage>
        <taxon>Bacteria</taxon>
        <taxon>Pseudomonadati</taxon>
        <taxon>Pseudomonadota</taxon>
        <taxon>Gammaproteobacteria</taxon>
        <taxon>Lysobacterales</taxon>
        <taxon>Rhodanobacteraceae</taxon>
        <taxon>Dyella</taxon>
    </lineage>
</organism>
<evidence type="ECO:0000256" key="8">
    <source>
        <dbReference type="ARBA" id="ARBA00022840"/>
    </source>
</evidence>
<evidence type="ECO:0000256" key="12">
    <source>
        <dbReference type="PROSITE-ProRule" id="PRU00110"/>
    </source>
</evidence>
<dbReference type="Pfam" id="PF00072">
    <property type="entry name" value="Response_reg"/>
    <property type="match status" value="1"/>
</dbReference>
<sequence length="1299" mass="142135">MVWLRLCLFAMLLCAAGRAAADGVVLTPEEERWLSEHPVVVVGAYQEGFAPFESVVHERVQGMAPDYLAKLADSLGIRITYRVFPDWPALLNAARAGSIDLLMDISPTAERSAYLHFSQPYFEDFPTLVTRIDGGRVQDMAGLRDATLVSLAGDATAETARKYIPGVKLIHARSTREALRMVADGRAEAYIENPYAQRAAIDAAGLQNRLGIGPPVALPISALCLAAPLDRLPLIGALDKALALLTNEDHARLRAPWLNGDLRHARSDDSAVPLSEDERAWLRQLPPLRITVDPTSPPYTLLDRHGQPAGISSDYLREVAKALDLRLTFVPVRNWSEVVRGIAEDRIDLTPAVSPVSPEHAQLMDFSVAYLDYPVMIVTRTEANAITGPYDMNGWTVAANLSRQDIKAITARMRGVNVVGVASTEEGLGKVADGSVNAFVGDIANADFVIRERFPGRLKINAPTEDHVVLAMGVAKRYAPLVPLINRVLVNMPDRKQQAIRNTWLAAHYTYGGTWKEIARKTLPVIAIVLLFLLTVSYAYVRLRRETSRRRRTEEQLTDVTRHLPAVVYKFRYTREEGVRFLFVGGNPEPMFGMGAQAFIHGERGALAAIVAEDRGALLAEVARAAGSMLPFQAVVRVKAAGGVRWVSTSATPSLVDGAVHFSGCWVDMTEQHQQAEQLAKAKELAESATQAKTEFLATMSHEIRTPMNGVIGMLELLGHTPLSEDQRRMLGTVETSAVALLQILDDVLDFSKMEAGRLTIEYVPVDVRDLVDSTVSVLSAQAHRKGLALAVEIDERLAAEVSAENVRLRQIMLNLLSNAIKFTVLGAVRVCVRVLEDGGASQKVRFSVIDTGIGMSPDQVYRLFQPFTQAESSTTRRYGGTGLGLYICRRLVELMGGTIAVESEVNMGTGMHVELNMPIHRRELSHHALRGRTVRIEVADAAVAQALQRYVLALGMAVEENGSGEGPELRFVDEQFGASRPAQATGCIAVTAIPDPHGYSSSTAGITITSNPLKWSTFAIACQHALGLAVGETEREVLPDLATGTEGRVLVAEDNPINQALIAAQLDKLGYACDVVANGKEALEALERRDYGLLITDCHMPLMDGYELARAVRRRENHSGRHQRVLAMTANAMPGELERCTSAGMDDFLPKPVRIPELRAKLERLFGTAAGAADDAADTPALAFDVNLSTLRETFGEDRIIHTLITGFVRTTRADLLTLDTLMEERRPLDMAHWVHRLLGGLQLFGSNPLTEEGQALEQALRSEGRYEVLADTLAFRRRVEVYLERLEAVAGMLDKSA</sequence>
<comment type="catalytic activity">
    <reaction evidence="1">
        <text>ATP + protein L-histidine = ADP + protein N-phospho-L-histidine.</text>
        <dbReference type="EC" id="2.7.13.3"/>
    </reaction>
</comment>
<dbReference type="GO" id="GO:0000155">
    <property type="term" value="F:phosphorelay sensor kinase activity"/>
    <property type="evidence" value="ECO:0007669"/>
    <property type="project" value="InterPro"/>
</dbReference>
<keyword evidence="8" id="KW-0067">ATP-binding</keyword>
<dbReference type="STRING" id="500610.SAMN02799615_03849"/>
<dbReference type="SUPFAM" id="SSF47384">
    <property type="entry name" value="Homodimeric domain of signal transducing histidine kinase"/>
    <property type="match status" value="1"/>
</dbReference>
<dbReference type="Pfam" id="PF00497">
    <property type="entry name" value="SBP_bac_3"/>
    <property type="match status" value="2"/>
</dbReference>
<dbReference type="InterPro" id="IPR035965">
    <property type="entry name" value="PAS-like_dom_sf"/>
</dbReference>
<dbReference type="SUPFAM" id="SSF53850">
    <property type="entry name" value="Periplasmic binding protein-like II"/>
    <property type="match status" value="2"/>
</dbReference>
<dbReference type="Pfam" id="PF02518">
    <property type="entry name" value="HATPase_c"/>
    <property type="match status" value="1"/>
</dbReference>
<keyword evidence="15" id="KW-0732">Signal</keyword>
<dbReference type="GO" id="GO:0005524">
    <property type="term" value="F:ATP binding"/>
    <property type="evidence" value="ECO:0007669"/>
    <property type="project" value="UniProtKB-KW"/>
</dbReference>
<evidence type="ECO:0000259" key="16">
    <source>
        <dbReference type="PROSITE" id="PS50109"/>
    </source>
</evidence>
<proteinExistence type="predicted"/>
<feature type="chain" id="PRO_5011435603" description="Sensory/regulatory protein RpfC" evidence="15">
    <location>
        <begin position="22"/>
        <end position="1299"/>
    </location>
</feature>
<dbReference type="InterPro" id="IPR005467">
    <property type="entry name" value="His_kinase_dom"/>
</dbReference>
<dbReference type="InterPro" id="IPR036890">
    <property type="entry name" value="HATPase_C_sf"/>
</dbReference>
<evidence type="ECO:0000256" key="4">
    <source>
        <dbReference type="ARBA" id="ARBA00022553"/>
    </source>
</evidence>
<evidence type="ECO:0000256" key="7">
    <source>
        <dbReference type="ARBA" id="ARBA00022777"/>
    </source>
</evidence>
<dbReference type="Gene3D" id="3.40.190.10">
    <property type="entry name" value="Periplasmic binding protein-like II"/>
    <property type="match status" value="4"/>
</dbReference>
<feature type="domain" description="HPt" evidence="18">
    <location>
        <begin position="1198"/>
        <end position="1298"/>
    </location>
</feature>
<dbReference type="Gene3D" id="3.40.50.2300">
    <property type="match status" value="1"/>
</dbReference>
<evidence type="ECO:0000256" key="9">
    <source>
        <dbReference type="ARBA" id="ARBA00023012"/>
    </source>
</evidence>
<dbReference type="Gene3D" id="1.10.287.130">
    <property type="match status" value="1"/>
</dbReference>
<evidence type="ECO:0000256" key="3">
    <source>
        <dbReference type="ARBA" id="ARBA00012438"/>
    </source>
</evidence>
<dbReference type="CDD" id="cd16922">
    <property type="entry name" value="HATPase_EvgS-ArcB-TorS-like"/>
    <property type="match status" value="1"/>
</dbReference>